<dbReference type="AlphaFoldDB" id="A0A4U0X387"/>
<dbReference type="InterPro" id="IPR013154">
    <property type="entry name" value="ADH-like_N"/>
</dbReference>
<evidence type="ECO:0000313" key="6">
    <source>
        <dbReference type="Proteomes" id="UP000309340"/>
    </source>
</evidence>
<dbReference type="GO" id="GO:0016491">
    <property type="term" value="F:oxidoreductase activity"/>
    <property type="evidence" value="ECO:0007669"/>
    <property type="project" value="InterPro"/>
</dbReference>
<dbReference type="Gene3D" id="3.40.50.720">
    <property type="entry name" value="NAD(P)-binding Rossmann-like Domain"/>
    <property type="match status" value="1"/>
</dbReference>
<feature type="compositionally biased region" description="Basic and acidic residues" evidence="3">
    <location>
        <begin position="182"/>
        <end position="194"/>
    </location>
</feature>
<dbReference type="InterPro" id="IPR002015">
    <property type="entry name" value="Proteasome/cyclosome_rpt"/>
</dbReference>
<feature type="region of interest" description="Disordered" evidence="3">
    <location>
        <begin position="336"/>
        <end position="362"/>
    </location>
</feature>
<dbReference type="GO" id="GO:0043161">
    <property type="term" value="P:proteasome-mediated ubiquitin-dependent protein catabolic process"/>
    <property type="evidence" value="ECO:0007669"/>
    <property type="project" value="TreeGrafter"/>
</dbReference>
<dbReference type="OrthoDB" id="10257049at2759"/>
<name>A0A4U0X387_9PEZI</name>
<evidence type="ECO:0000259" key="4">
    <source>
        <dbReference type="SMART" id="SM00829"/>
    </source>
</evidence>
<dbReference type="SUPFAM" id="SSF48371">
    <property type="entry name" value="ARM repeat"/>
    <property type="match status" value="1"/>
</dbReference>
<keyword evidence="6" id="KW-1185">Reference proteome</keyword>
<evidence type="ECO:0000256" key="3">
    <source>
        <dbReference type="SAM" id="MobiDB-lite"/>
    </source>
</evidence>
<dbReference type="Proteomes" id="UP000309340">
    <property type="component" value="Unassembled WGS sequence"/>
</dbReference>
<dbReference type="SUPFAM" id="SSF50129">
    <property type="entry name" value="GroES-like"/>
    <property type="match status" value="1"/>
</dbReference>
<dbReference type="Gene3D" id="1.25.10.10">
    <property type="entry name" value="Leucine-rich Repeat Variant"/>
    <property type="match status" value="1"/>
</dbReference>
<dbReference type="GO" id="GO:0005634">
    <property type="term" value="C:nucleus"/>
    <property type="evidence" value="ECO:0007669"/>
    <property type="project" value="TreeGrafter"/>
</dbReference>
<feature type="region of interest" description="Disordered" evidence="3">
    <location>
        <begin position="390"/>
        <end position="412"/>
    </location>
</feature>
<dbReference type="PANTHER" id="PTHR10943:SF2">
    <property type="entry name" value="26S PROTEASOME NON-ATPASE REGULATORY SUBUNIT 1"/>
    <property type="match status" value="1"/>
</dbReference>
<evidence type="ECO:0000313" key="5">
    <source>
        <dbReference type="EMBL" id="TKA70802.1"/>
    </source>
</evidence>
<dbReference type="Gene3D" id="3.90.180.10">
    <property type="entry name" value="Medium-chain alcohol dehydrogenases, catalytic domain"/>
    <property type="match status" value="1"/>
</dbReference>
<gene>
    <name evidence="5" type="ORF">B0A55_06910</name>
</gene>
<feature type="compositionally biased region" description="Basic and acidic residues" evidence="3">
    <location>
        <begin position="249"/>
        <end position="264"/>
    </location>
</feature>
<accession>A0A4U0X387</accession>
<dbReference type="InterPro" id="IPR016024">
    <property type="entry name" value="ARM-type_fold"/>
</dbReference>
<feature type="compositionally biased region" description="Basic and acidic residues" evidence="3">
    <location>
        <begin position="211"/>
        <end position="220"/>
    </location>
</feature>
<dbReference type="Pfam" id="PF01851">
    <property type="entry name" value="PC_rep"/>
    <property type="match status" value="1"/>
</dbReference>
<feature type="compositionally biased region" description="Acidic residues" evidence="3">
    <location>
        <begin position="390"/>
        <end position="411"/>
    </location>
</feature>
<dbReference type="GO" id="GO:0008540">
    <property type="term" value="C:proteasome regulatory particle, base subcomplex"/>
    <property type="evidence" value="ECO:0007669"/>
    <property type="project" value="TreeGrafter"/>
</dbReference>
<dbReference type="SMART" id="SM00829">
    <property type="entry name" value="PKS_ER"/>
    <property type="match status" value="1"/>
</dbReference>
<feature type="region of interest" description="Disordered" evidence="3">
    <location>
        <begin position="178"/>
        <end position="273"/>
    </location>
</feature>
<feature type="domain" description="Enoyl reductase (ER)" evidence="4">
    <location>
        <begin position="445"/>
        <end position="781"/>
    </location>
</feature>
<dbReference type="Pfam" id="PF00107">
    <property type="entry name" value="ADH_zinc_N"/>
    <property type="match status" value="1"/>
</dbReference>
<dbReference type="InterPro" id="IPR020843">
    <property type="entry name" value="ER"/>
</dbReference>
<dbReference type="Pfam" id="PF08240">
    <property type="entry name" value="ADH_N"/>
    <property type="match status" value="1"/>
</dbReference>
<comment type="caution">
    <text evidence="5">The sequence shown here is derived from an EMBL/GenBank/DDBJ whole genome shotgun (WGS) entry which is preliminary data.</text>
</comment>
<keyword evidence="1" id="KW-0677">Repeat</keyword>
<dbReference type="PANTHER" id="PTHR10943">
    <property type="entry name" value="26S PROTEASOME NON-ATPASE REGULATORY SUBUNIT"/>
    <property type="match status" value="1"/>
</dbReference>
<organism evidence="5 6">
    <name type="scientific">Friedmanniomyces simplex</name>
    <dbReference type="NCBI Taxonomy" id="329884"/>
    <lineage>
        <taxon>Eukaryota</taxon>
        <taxon>Fungi</taxon>
        <taxon>Dikarya</taxon>
        <taxon>Ascomycota</taxon>
        <taxon>Pezizomycotina</taxon>
        <taxon>Dothideomycetes</taxon>
        <taxon>Dothideomycetidae</taxon>
        <taxon>Mycosphaerellales</taxon>
        <taxon>Teratosphaeriaceae</taxon>
        <taxon>Friedmanniomyces</taxon>
    </lineage>
</organism>
<dbReference type="InterPro" id="IPR011989">
    <property type="entry name" value="ARM-like"/>
</dbReference>
<dbReference type="InterPro" id="IPR036291">
    <property type="entry name" value="NAD(P)-bd_dom_sf"/>
</dbReference>
<dbReference type="Pfam" id="PF18004">
    <property type="entry name" value="RPN2_C"/>
    <property type="match status" value="1"/>
</dbReference>
<dbReference type="InterPro" id="IPR013149">
    <property type="entry name" value="ADH-like_C"/>
</dbReference>
<keyword evidence="2" id="KW-0647">Proteasome</keyword>
<dbReference type="InterPro" id="IPR011032">
    <property type="entry name" value="GroES-like_sf"/>
</dbReference>
<evidence type="ECO:0000256" key="1">
    <source>
        <dbReference type="ARBA" id="ARBA00022737"/>
    </source>
</evidence>
<dbReference type="EMBL" id="NAJQ01000382">
    <property type="protein sequence ID" value="TKA70802.1"/>
    <property type="molecule type" value="Genomic_DNA"/>
</dbReference>
<evidence type="ECO:0000256" key="2">
    <source>
        <dbReference type="ARBA" id="ARBA00022942"/>
    </source>
</evidence>
<dbReference type="InterPro" id="IPR040623">
    <property type="entry name" value="RPN2_C"/>
</dbReference>
<dbReference type="SUPFAM" id="SSF51735">
    <property type="entry name" value="NAD(P)-binding Rossmann-fold domains"/>
    <property type="match status" value="1"/>
</dbReference>
<protein>
    <recommendedName>
        <fullName evidence="4">Enoyl reductase (ER) domain-containing protein</fullName>
    </recommendedName>
</protein>
<proteinExistence type="predicted"/>
<sequence length="792" mass="85015">MVELLSESYNPHVRYGATMALGIACAGTGLDEAIDLLEPMTKDSVDFVRQGAFIALAMIMVQQNEAMNPKVNTIRKQLQKSIADRHEDAMAKFGCALALGIIDAGGRNCTISLQTQTGNLNMAAIVGMAVFTQYWYWFPLTHFLALAFTPTAVIGVDQDLGVPSFKFYSNTRPSMFDYPPEQEVKTEEAPEKIKTAVLSTTAQAKRRKLAKDKQARRESMDVDPTPATPKATAADDKMETDEDVVDTGKLAEEKEAEKDGEKDGSSSSASAIKRKVEREKVGYEMENMSRVLPGQVKFVSFLEGRYQPVKKPTGGVILLEDTQPGEPKQLLEMKARKKSAPPAPTPGQTTGGGAGAAGDTDMADASAVPAGAAGGAAAAAGVLTAIDEDEEGAQEAPVPDEFEVSEDEGEGDEYKRLTTHTIHLPYFLNLPKIMKAIHLPSSFVPDPYTLTPTFLHTPTPNVDEYLIRITHCSPQHADILHAQGKHQNNNAKRGWCFPPFVLGYDFAGVVCTAPTTTASSSGGGELGGGMRMRRGNRVFGAAIGAFAEYICVKGGAIRKVPEGLSNETACAMVGQAVSYASVVQIAKVMPGETVMVSGASGGLGGVCCMVAKAWGARVVALVGDEGKAALMRGSMEDVGVDAVVVMREGGGREWIEEVMAFTEGKGVDVVLDNTGMVDDALRCLAYFGRIVILGFAARKGVMEEVKMNKLLLKSATVVGYRFGESGRRFPDELEKIWDGYLGMMQEGRLKPLLYGRYEGLEDVGRALGDLAARKVYGKIVVKVTNEEETAKL</sequence>
<dbReference type="STRING" id="329884.A0A4U0X387"/>
<dbReference type="GO" id="GO:0034515">
    <property type="term" value="C:proteasome storage granule"/>
    <property type="evidence" value="ECO:0007669"/>
    <property type="project" value="TreeGrafter"/>
</dbReference>
<feature type="compositionally biased region" description="Low complexity" evidence="3">
    <location>
        <begin position="223"/>
        <end position="232"/>
    </location>
</feature>
<reference evidence="5 6" key="1">
    <citation type="submission" date="2017-03" db="EMBL/GenBank/DDBJ databases">
        <title>Genomes of endolithic fungi from Antarctica.</title>
        <authorList>
            <person name="Coleine C."/>
            <person name="Masonjones S."/>
            <person name="Stajich J.E."/>
        </authorList>
    </citation>
    <scope>NUCLEOTIDE SEQUENCE [LARGE SCALE GENOMIC DNA]</scope>
    <source>
        <strain evidence="5 6">CCFEE 5184</strain>
    </source>
</reference>